<feature type="region of interest" description="Disordered" evidence="5">
    <location>
        <begin position="86"/>
        <end position="110"/>
    </location>
</feature>
<evidence type="ECO:0000256" key="2">
    <source>
        <dbReference type="ARBA" id="ARBA00022692"/>
    </source>
</evidence>
<evidence type="ECO:0000313" key="8">
    <source>
        <dbReference type="EMBL" id="QPC42570.1"/>
    </source>
</evidence>
<evidence type="ECO:0000313" key="9">
    <source>
        <dbReference type="Proteomes" id="UP000593594"/>
    </source>
</evidence>
<dbReference type="Proteomes" id="UP000593594">
    <property type="component" value="Chromosome"/>
</dbReference>
<dbReference type="RefSeq" id="WP_213163804.1">
    <property type="nucleotide sequence ID" value="NZ_CP058214.1"/>
</dbReference>
<evidence type="ECO:0000256" key="6">
    <source>
        <dbReference type="SAM" id="Phobius"/>
    </source>
</evidence>
<organism evidence="8 9">
    <name type="scientific">Kaustia mangrovi</name>
    <dbReference type="NCBI Taxonomy" id="2593653"/>
    <lineage>
        <taxon>Bacteria</taxon>
        <taxon>Pseudomonadati</taxon>
        <taxon>Pseudomonadota</taxon>
        <taxon>Alphaproteobacteria</taxon>
        <taxon>Hyphomicrobiales</taxon>
        <taxon>Parvibaculaceae</taxon>
        <taxon>Kaustia</taxon>
    </lineage>
</organism>
<protein>
    <submittedName>
        <fullName evidence="8">DUF1049 domain-containing protein</fullName>
    </submittedName>
</protein>
<dbReference type="GO" id="GO:0005886">
    <property type="term" value="C:plasma membrane"/>
    <property type="evidence" value="ECO:0007669"/>
    <property type="project" value="InterPro"/>
</dbReference>
<keyword evidence="1" id="KW-1003">Cell membrane</keyword>
<keyword evidence="4 6" id="KW-0472">Membrane</keyword>
<proteinExistence type="predicted"/>
<evidence type="ECO:0000256" key="3">
    <source>
        <dbReference type="ARBA" id="ARBA00022989"/>
    </source>
</evidence>
<dbReference type="AlphaFoldDB" id="A0A7S8HBG5"/>
<evidence type="ECO:0000259" key="7">
    <source>
        <dbReference type="Pfam" id="PF06305"/>
    </source>
</evidence>
<evidence type="ECO:0000256" key="4">
    <source>
        <dbReference type="ARBA" id="ARBA00023136"/>
    </source>
</evidence>
<feature type="transmembrane region" description="Helical" evidence="6">
    <location>
        <begin position="48"/>
        <end position="70"/>
    </location>
</feature>
<sequence length="110" mass="11824">MKRTVSWIVGVPAALIIIVVAVANREWVTFSLDPFSTTDPWFSVSLPLYALLLASIVLGMLIGGASAWFAQGKWRKAARRAEAEVRTLKSGQGSGRHAGEASGHSLTSRD</sequence>
<reference evidence="8 9" key="1">
    <citation type="submission" date="2020-06" db="EMBL/GenBank/DDBJ databases">
        <title>Genome sequence of 2 isolates from Red Sea Mangroves.</title>
        <authorList>
            <person name="Sefrji F."/>
            <person name="Michoud G."/>
            <person name="Merlino G."/>
            <person name="Daffonchio D."/>
        </authorList>
    </citation>
    <scope>NUCLEOTIDE SEQUENCE [LARGE SCALE GENOMIC DNA]</scope>
    <source>
        <strain evidence="8 9">R1DC25</strain>
    </source>
</reference>
<keyword evidence="2 6" id="KW-0812">Transmembrane</keyword>
<keyword evidence="3 6" id="KW-1133">Transmembrane helix</keyword>
<evidence type="ECO:0000256" key="5">
    <source>
        <dbReference type="SAM" id="MobiDB-lite"/>
    </source>
</evidence>
<accession>A0A7S8HBG5</accession>
<dbReference type="InterPro" id="IPR010445">
    <property type="entry name" value="LapA_dom"/>
</dbReference>
<name>A0A7S8HBG5_9HYPH</name>
<evidence type="ECO:0000256" key="1">
    <source>
        <dbReference type="ARBA" id="ARBA00022475"/>
    </source>
</evidence>
<keyword evidence="9" id="KW-1185">Reference proteome</keyword>
<gene>
    <name evidence="8" type="ORF">HW532_07535</name>
</gene>
<dbReference type="KEGG" id="kmn:HW532_07535"/>
<feature type="transmembrane region" description="Helical" evidence="6">
    <location>
        <begin position="7"/>
        <end position="28"/>
    </location>
</feature>
<dbReference type="Pfam" id="PF06305">
    <property type="entry name" value="LapA_dom"/>
    <property type="match status" value="1"/>
</dbReference>
<dbReference type="EMBL" id="CP058214">
    <property type="protein sequence ID" value="QPC42570.1"/>
    <property type="molecule type" value="Genomic_DNA"/>
</dbReference>
<feature type="domain" description="Lipopolysaccharide assembly protein A" evidence="7">
    <location>
        <begin position="43"/>
        <end position="89"/>
    </location>
</feature>